<feature type="compositionally biased region" description="Low complexity" evidence="8">
    <location>
        <begin position="1"/>
        <end position="18"/>
    </location>
</feature>
<feature type="transmembrane region" description="Helical" evidence="9">
    <location>
        <begin position="135"/>
        <end position="155"/>
    </location>
</feature>
<dbReference type="GO" id="GO:0022857">
    <property type="term" value="F:transmembrane transporter activity"/>
    <property type="evidence" value="ECO:0007669"/>
    <property type="project" value="InterPro"/>
</dbReference>
<feature type="transmembrane region" description="Helical" evidence="9">
    <location>
        <begin position="161"/>
        <end position="181"/>
    </location>
</feature>
<dbReference type="Gene3D" id="1.10.3470.10">
    <property type="entry name" value="ABC transporter involved in vitamin B12 uptake, BtuC"/>
    <property type="match status" value="1"/>
</dbReference>
<dbReference type="GO" id="GO:0005886">
    <property type="term" value="C:plasma membrane"/>
    <property type="evidence" value="ECO:0007669"/>
    <property type="project" value="UniProtKB-SubCell"/>
</dbReference>
<sequence length="381" mass="38490">MPAGGAAAADTQVAPADPVGGGAPTSVVDDAPLATEPTSWVRSGLLIVALGAALAALTVVAGASGAFRVPPAEVVGSVLHRLGLPLGPTPDALGEEVLWQIRFPRVALTVLVGGALGCAGALMQGTFSNPLAEPGIVGVSSGAALGAVVVIVTGLAPFGTWSITGAAFVGGVVTVFAVYVASRHDGRTEVITMVLTGIALNALTGAVLGLLTYYSDDAQLRSITFWTLGSMAQATWPKVAVVAPLAIAGVVAAPVFARRLDLFALGDGPARHLGVDVERTRRRVLLLVAVLTASAVAVSGQILFVGLVVPHLVRMVAGPGHRLLVPGSTLAGATILVGADLAARTMAAPAEIPLGVLTALVGSPFFFWQLRRMRSRQGGWA</sequence>
<dbReference type="KEGG" id="ima:PO878_05890"/>
<evidence type="ECO:0000313" key="11">
    <source>
        <dbReference type="Proteomes" id="UP001216390"/>
    </source>
</evidence>
<evidence type="ECO:0000313" key="10">
    <source>
        <dbReference type="EMBL" id="WCO68257.1"/>
    </source>
</evidence>
<dbReference type="InterPro" id="IPR037294">
    <property type="entry name" value="ABC_BtuC-like"/>
</dbReference>
<feature type="transmembrane region" description="Helical" evidence="9">
    <location>
        <begin position="45"/>
        <end position="67"/>
    </location>
</feature>
<feature type="transmembrane region" description="Helical" evidence="9">
    <location>
        <begin position="103"/>
        <end position="123"/>
    </location>
</feature>
<keyword evidence="5 9" id="KW-0812">Transmembrane</keyword>
<keyword evidence="6 9" id="KW-1133">Transmembrane helix</keyword>
<dbReference type="GO" id="GO:0033214">
    <property type="term" value="P:siderophore-iron import into cell"/>
    <property type="evidence" value="ECO:0007669"/>
    <property type="project" value="TreeGrafter"/>
</dbReference>
<dbReference type="Proteomes" id="UP001216390">
    <property type="component" value="Chromosome"/>
</dbReference>
<accession>A0AAF0BUX0</accession>
<dbReference type="CDD" id="cd06550">
    <property type="entry name" value="TM_ABC_iron-siderophores_like"/>
    <property type="match status" value="1"/>
</dbReference>
<feature type="transmembrane region" description="Helical" evidence="9">
    <location>
        <begin position="284"/>
        <end position="309"/>
    </location>
</feature>
<evidence type="ECO:0000256" key="9">
    <source>
        <dbReference type="SAM" id="Phobius"/>
    </source>
</evidence>
<keyword evidence="11" id="KW-1185">Reference proteome</keyword>
<reference evidence="10" key="1">
    <citation type="submission" date="2023-01" db="EMBL/GenBank/DDBJ databases">
        <title>The diversity of Class Acidimicrobiia in South China Sea sediment environments and the proposal of Iamia marina sp. nov., a novel species of the genus Iamia.</title>
        <authorList>
            <person name="He Y."/>
            <person name="Tian X."/>
        </authorList>
    </citation>
    <scope>NUCLEOTIDE SEQUENCE</scope>
    <source>
        <strain evidence="10">DSM 19957</strain>
    </source>
</reference>
<name>A0AAF0BUX0_9ACTN</name>
<dbReference type="SUPFAM" id="SSF81345">
    <property type="entry name" value="ABC transporter involved in vitamin B12 uptake, BtuC"/>
    <property type="match status" value="1"/>
</dbReference>
<evidence type="ECO:0000256" key="2">
    <source>
        <dbReference type="ARBA" id="ARBA00007935"/>
    </source>
</evidence>
<dbReference type="Pfam" id="PF01032">
    <property type="entry name" value="FecCD"/>
    <property type="match status" value="1"/>
</dbReference>
<dbReference type="PANTHER" id="PTHR30472:SF25">
    <property type="entry name" value="ABC TRANSPORTER PERMEASE PROTEIN MJ0876-RELATED"/>
    <property type="match status" value="1"/>
</dbReference>
<feature type="transmembrane region" description="Helical" evidence="9">
    <location>
        <begin position="193"/>
        <end position="215"/>
    </location>
</feature>
<dbReference type="FunFam" id="1.10.3470.10:FF:000001">
    <property type="entry name" value="Vitamin B12 ABC transporter permease BtuC"/>
    <property type="match status" value="1"/>
</dbReference>
<dbReference type="RefSeq" id="WP_272737774.1">
    <property type="nucleotide sequence ID" value="NZ_CP116942.1"/>
</dbReference>
<keyword evidence="3" id="KW-0813">Transport</keyword>
<feature type="transmembrane region" description="Helical" evidence="9">
    <location>
        <begin position="235"/>
        <end position="257"/>
    </location>
</feature>
<evidence type="ECO:0000256" key="4">
    <source>
        <dbReference type="ARBA" id="ARBA00022475"/>
    </source>
</evidence>
<feature type="region of interest" description="Disordered" evidence="8">
    <location>
        <begin position="1"/>
        <end position="30"/>
    </location>
</feature>
<dbReference type="PANTHER" id="PTHR30472">
    <property type="entry name" value="FERRIC ENTEROBACTIN TRANSPORT SYSTEM PERMEASE PROTEIN"/>
    <property type="match status" value="1"/>
</dbReference>
<keyword evidence="4" id="KW-1003">Cell membrane</keyword>
<evidence type="ECO:0000256" key="3">
    <source>
        <dbReference type="ARBA" id="ARBA00022448"/>
    </source>
</evidence>
<comment type="similarity">
    <text evidence="2">Belongs to the binding-protein-dependent transport system permease family. FecCD subfamily.</text>
</comment>
<comment type="subcellular location">
    <subcellularLocation>
        <location evidence="1">Cell membrane</location>
        <topology evidence="1">Multi-pass membrane protein</topology>
    </subcellularLocation>
</comment>
<proteinExistence type="inferred from homology"/>
<organism evidence="10 11">
    <name type="scientific">Iamia majanohamensis</name>
    <dbReference type="NCBI Taxonomy" id="467976"/>
    <lineage>
        <taxon>Bacteria</taxon>
        <taxon>Bacillati</taxon>
        <taxon>Actinomycetota</taxon>
        <taxon>Acidimicrobiia</taxon>
        <taxon>Acidimicrobiales</taxon>
        <taxon>Iamiaceae</taxon>
        <taxon>Iamia</taxon>
    </lineage>
</organism>
<evidence type="ECO:0000256" key="7">
    <source>
        <dbReference type="ARBA" id="ARBA00023136"/>
    </source>
</evidence>
<evidence type="ECO:0000256" key="8">
    <source>
        <dbReference type="SAM" id="MobiDB-lite"/>
    </source>
</evidence>
<dbReference type="EMBL" id="CP116942">
    <property type="protein sequence ID" value="WCO68257.1"/>
    <property type="molecule type" value="Genomic_DNA"/>
</dbReference>
<protein>
    <submittedName>
        <fullName evidence="10">Iron ABC transporter permease</fullName>
    </submittedName>
</protein>
<gene>
    <name evidence="10" type="ORF">PO878_05890</name>
</gene>
<evidence type="ECO:0000256" key="1">
    <source>
        <dbReference type="ARBA" id="ARBA00004651"/>
    </source>
</evidence>
<evidence type="ECO:0000256" key="5">
    <source>
        <dbReference type="ARBA" id="ARBA00022692"/>
    </source>
</evidence>
<evidence type="ECO:0000256" key="6">
    <source>
        <dbReference type="ARBA" id="ARBA00022989"/>
    </source>
</evidence>
<feature type="transmembrane region" description="Helical" evidence="9">
    <location>
        <begin position="352"/>
        <end position="370"/>
    </location>
</feature>
<dbReference type="InterPro" id="IPR000522">
    <property type="entry name" value="ABC_transptr_permease_BtuC"/>
</dbReference>
<keyword evidence="7 9" id="KW-0472">Membrane</keyword>
<dbReference type="AlphaFoldDB" id="A0AAF0BUX0"/>